<keyword evidence="6" id="KW-0472">Membrane</keyword>
<gene>
    <name evidence="7" type="ORF">BDA99DRAFT_533563</name>
</gene>
<dbReference type="Gene3D" id="1.10.630.10">
    <property type="entry name" value="Cytochrome P450"/>
    <property type="match status" value="1"/>
</dbReference>
<dbReference type="InterPro" id="IPR002401">
    <property type="entry name" value="Cyt_P450_E_grp-I"/>
</dbReference>
<dbReference type="InterPro" id="IPR001128">
    <property type="entry name" value="Cyt_P450"/>
</dbReference>
<dbReference type="Pfam" id="PF00067">
    <property type="entry name" value="p450"/>
    <property type="match status" value="1"/>
</dbReference>
<reference evidence="7" key="1">
    <citation type="journal article" date="2022" name="IScience">
        <title>Evolution of zygomycete secretomes and the origins of terrestrial fungal ecologies.</title>
        <authorList>
            <person name="Chang Y."/>
            <person name="Wang Y."/>
            <person name="Mondo S."/>
            <person name="Ahrendt S."/>
            <person name="Andreopoulos W."/>
            <person name="Barry K."/>
            <person name="Beard J."/>
            <person name="Benny G.L."/>
            <person name="Blankenship S."/>
            <person name="Bonito G."/>
            <person name="Cuomo C."/>
            <person name="Desiro A."/>
            <person name="Gervers K.A."/>
            <person name="Hundley H."/>
            <person name="Kuo A."/>
            <person name="LaButti K."/>
            <person name="Lang B.F."/>
            <person name="Lipzen A."/>
            <person name="O'Donnell K."/>
            <person name="Pangilinan J."/>
            <person name="Reynolds N."/>
            <person name="Sandor L."/>
            <person name="Smith M.E."/>
            <person name="Tsang A."/>
            <person name="Grigoriev I.V."/>
            <person name="Stajich J.E."/>
            <person name="Spatafora J.W."/>
        </authorList>
    </citation>
    <scope>NUCLEOTIDE SEQUENCE</scope>
    <source>
        <strain evidence="7">RSA 2281</strain>
    </source>
</reference>
<keyword evidence="8" id="KW-1185">Reference proteome</keyword>
<proteinExistence type="inferred from homology"/>
<dbReference type="Proteomes" id="UP001209540">
    <property type="component" value="Unassembled WGS sequence"/>
</dbReference>
<dbReference type="PRINTS" id="PR00463">
    <property type="entry name" value="EP450I"/>
</dbReference>
<keyword evidence="5" id="KW-0349">Heme</keyword>
<reference evidence="7" key="2">
    <citation type="submission" date="2023-02" db="EMBL/GenBank/DDBJ databases">
        <authorList>
            <consortium name="DOE Joint Genome Institute"/>
            <person name="Mondo S.J."/>
            <person name="Chang Y."/>
            <person name="Wang Y."/>
            <person name="Ahrendt S."/>
            <person name="Andreopoulos W."/>
            <person name="Barry K."/>
            <person name="Beard J."/>
            <person name="Benny G.L."/>
            <person name="Blankenship S."/>
            <person name="Bonito G."/>
            <person name="Cuomo C."/>
            <person name="Desiro A."/>
            <person name="Gervers K.A."/>
            <person name="Hundley H."/>
            <person name="Kuo A."/>
            <person name="LaButti K."/>
            <person name="Lang B.F."/>
            <person name="Lipzen A."/>
            <person name="O'Donnell K."/>
            <person name="Pangilinan J."/>
            <person name="Reynolds N."/>
            <person name="Sandor L."/>
            <person name="Smith M.W."/>
            <person name="Tsang A."/>
            <person name="Grigoriev I.V."/>
            <person name="Stajich J.E."/>
            <person name="Spatafora J.W."/>
        </authorList>
    </citation>
    <scope>NUCLEOTIDE SEQUENCE</scope>
    <source>
        <strain evidence="7">RSA 2281</strain>
    </source>
</reference>
<evidence type="ECO:0000313" key="8">
    <source>
        <dbReference type="Proteomes" id="UP001209540"/>
    </source>
</evidence>
<keyword evidence="2 5" id="KW-0479">Metal-binding</keyword>
<comment type="cofactor">
    <cofactor evidence="5">
        <name>heme</name>
        <dbReference type="ChEBI" id="CHEBI:30413"/>
    </cofactor>
</comment>
<evidence type="ECO:0000256" key="4">
    <source>
        <dbReference type="ARBA" id="ARBA00023004"/>
    </source>
</evidence>
<protein>
    <submittedName>
        <fullName evidence="7">Cytochrome P450</fullName>
    </submittedName>
</protein>
<comment type="similarity">
    <text evidence="1">Belongs to the cytochrome P450 family.</text>
</comment>
<dbReference type="InterPro" id="IPR036396">
    <property type="entry name" value="Cyt_P450_sf"/>
</dbReference>
<dbReference type="GO" id="GO:0005506">
    <property type="term" value="F:iron ion binding"/>
    <property type="evidence" value="ECO:0007669"/>
    <property type="project" value="InterPro"/>
</dbReference>
<dbReference type="AlphaFoldDB" id="A0AAD5KJ57"/>
<feature type="transmembrane region" description="Helical" evidence="6">
    <location>
        <begin position="7"/>
        <end position="29"/>
    </location>
</feature>
<dbReference type="SUPFAM" id="SSF48264">
    <property type="entry name" value="Cytochrome P450"/>
    <property type="match status" value="1"/>
</dbReference>
<organism evidence="7 8">
    <name type="scientific">Phascolomyces articulosus</name>
    <dbReference type="NCBI Taxonomy" id="60185"/>
    <lineage>
        <taxon>Eukaryota</taxon>
        <taxon>Fungi</taxon>
        <taxon>Fungi incertae sedis</taxon>
        <taxon>Mucoromycota</taxon>
        <taxon>Mucoromycotina</taxon>
        <taxon>Mucoromycetes</taxon>
        <taxon>Mucorales</taxon>
        <taxon>Lichtheimiaceae</taxon>
        <taxon>Phascolomyces</taxon>
    </lineage>
</organism>
<dbReference type="PRINTS" id="PR00385">
    <property type="entry name" value="P450"/>
</dbReference>
<evidence type="ECO:0000256" key="6">
    <source>
        <dbReference type="SAM" id="Phobius"/>
    </source>
</evidence>
<evidence type="ECO:0000256" key="3">
    <source>
        <dbReference type="ARBA" id="ARBA00023002"/>
    </source>
</evidence>
<evidence type="ECO:0000256" key="1">
    <source>
        <dbReference type="ARBA" id="ARBA00010617"/>
    </source>
</evidence>
<keyword evidence="3" id="KW-0560">Oxidoreductase</keyword>
<comment type="caution">
    <text evidence="7">The sequence shown here is derived from an EMBL/GenBank/DDBJ whole genome shotgun (WGS) entry which is preliminary data.</text>
</comment>
<sequence length="498" mass="57227">MSTSNNNGLLSTATIIGGTALGILSFLALKYPDCGVLEDVQKGIPQIKGYPLIGTFFQQLGEFKRIYDAQHEQLEMLNTMTIINSSIAIPLTITTIDPGNINYILRTNYTNYVKGYHFKNTMLEFFGDGLLVNDGVKWKYHRKRISKVFATQSLQKCFDCVLVGELKMITHQVLDRYASNGSVLDLQDILLKFTMNSIIRISLSKDLQILTQNQDIPFVESFDACVEHIVNLYLNPFTPIFDIVSTILHPRSKSIRQHYDTLHQFTSDIISERKRDIQDGKKFDDLLSRFMDNLDEDETTTYAITWTMYSLITNPMVENKLFAEIDTYFPNDGDSHQDDLDPVKLYDTIKNMKYAHAVFYEAMRLYPPTPLTQRVAVEDDTWPDGTEIRKGNMICCNIYAQARCSEIWGSDCHEFKPERWILEDGTLYKEEKGQWPVFIFGPRACLGKRLAIMKGLATLITLVRRYKFSLYKPDKKAEYEVGRALIIKGGLEVFVEKR</sequence>
<dbReference type="GO" id="GO:0020037">
    <property type="term" value="F:heme binding"/>
    <property type="evidence" value="ECO:0007669"/>
    <property type="project" value="InterPro"/>
</dbReference>
<name>A0AAD5KJ57_9FUNG</name>
<accession>A0AAD5KJ57</accession>
<evidence type="ECO:0000313" key="7">
    <source>
        <dbReference type="EMBL" id="KAI9272726.1"/>
    </source>
</evidence>
<evidence type="ECO:0000256" key="2">
    <source>
        <dbReference type="ARBA" id="ARBA00022723"/>
    </source>
</evidence>
<dbReference type="GO" id="GO:0016705">
    <property type="term" value="F:oxidoreductase activity, acting on paired donors, with incorporation or reduction of molecular oxygen"/>
    <property type="evidence" value="ECO:0007669"/>
    <property type="project" value="InterPro"/>
</dbReference>
<dbReference type="EMBL" id="JAIXMP010000005">
    <property type="protein sequence ID" value="KAI9272726.1"/>
    <property type="molecule type" value="Genomic_DNA"/>
</dbReference>
<dbReference type="GO" id="GO:0004497">
    <property type="term" value="F:monooxygenase activity"/>
    <property type="evidence" value="ECO:0007669"/>
    <property type="project" value="InterPro"/>
</dbReference>
<keyword evidence="4 5" id="KW-0408">Iron</keyword>
<keyword evidence="6" id="KW-0812">Transmembrane</keyword>
<feature type="binding site" description="axial binding residue" evidence="5">
    <location>
        <position position="445"/>
    </location>
    <ligand>
        <name>heme</name>
        <dbReference type="ChEBI" id="CHEBI:30413"/>
    </ligand>
    <ligandPart>
        <name>Fe</name>
        <dbReference type="ChEBI" id="CHEBI:18248"/>
    </ligandPart>
</feature>
<keyword evidence="6" id="KW-1133">Transmembrane helix</keyword>
<evidence type="ECO:0000256" key="5">
    <source>
        <dbReference type="PIRSR" id="PIRSR602401-1"/>
    </source>
</evidence>
<dbReference type="PANTHER" id="PTHR24296">
    <property type="entry name" value="CYTOCHROME P450"/>
    <property type="match status" value="1"/>
</dbReference>